<keyword evidence="2" id="KW-1185">Reference proteome</keyword>
<dbReference type="Proteomes" id="UP001500571">
    <property type="component" value="Unassembled WGS sequence"/>
</dbReference>
<comment type="caution">
    <text evidence="1">The sequence shown here is derived from an EMBL/GenBank/DDBJ whole genome shotgun (WGS) entry which is preliminary data.</text>
</comment>
<evidence type="ECO:0000313" key="2">
    <source>
        <dbReference type="Proteomes" id="UP001500571"/>
    </source>
</evidence>
<accession>A0ABP5D9X4</accession>
<name>A0ABP5D9X4_9ACTN</name>
<reference evidence="2" key="1">
    <citation type="journal article" date="2019" name="Int. J. Syst. Evol. Microbiol.">
        <title>The Global Catalogue of Microorganisms (GCM) 10K type strain sequencing project: providing services to taxonomists for standard genome sequencing and annotation.</title>
        <authorList>
            <consortium name="The Broad Institute Genomics Platform"/>
            <consortium name="The Broad Institute Genome Sequencing Center for Infectious Disease"/>
            <person name="Wu L."/>
            <person name="Ma J."/>
        </authorList>
    </citation>
    <scope>NUCLEOTIDE SEQUENCE [LARGE SCALE GENOMIC DNA]</scope>
    <source>
        <strain evidence="2">JCM 15309</strain>
    </source>
</reference>
<organism evidence="1 2">
    <name type="scientific">Nocardioides panacihumi</name>
    <dbReference type="NCBI Taxonomy" id="400774"/>
    <lineage>
        <taxon>Bacteria</taxon>
        <taxon>Bacillati</taxon>
        <taxon>Actinomycetota</taxon>
        <taxon>Actinomycetes</taxon>
        <taxon>Propionibacteriales</taxon>
        <taxon>Nocardioidaceae</taxon>
        <taxon>Nocardioides</taxon>
    </lineage>
</organism>
<sequence length="66" mass="7261">MRKELTFTELDSERVELLPARDTLTFFGKNNWASVWASNSSMAFNAASIYSAASSTAVQQIAVNQS</sequence>
<protein>
    <submittedName>
        <fullName evidence="1">Uncharacterized protein</fullName>
    </submittedName>
</protein>
<dbReference type="EMBL" id="BAAAPB010000008">
    <property type="protein sequence ID" value="GAA1976351.1"/>
    <property type="molecule type" value="Genomic_DNA"/>
</dbReference>
<gene>
    <name evidence="1" type="ORF">GCM10009798_41930</name>
</gene>
<proteinExistence type="predicted"/>
<dbReference type="RefSeq" id="WP_344048317.1">
    <property type="nucleotide sequence ID" value="NZ_BAAAPB010000008.1"/>
</dbReference>
<evidence type="ECO:0000313" key="1">
    <source>
        <dbReference type="EMBL" id="GAA1976351.1"/>
    </source>
</evidence>